<name>A0A3S4XZ14_9ACTN</name>
<dbReference type="Gene3D" id="3.30.160.40">
    <property type="entry name" value="Porphobilinogen deaminase, C-terminal domain"/>
    <property type="match status" value="1"/>
</dbReference>
<dbReference type="PRINTS" id="PR00151">
    <property type="entry name" value="PORPHBDMNASE"/>
</dbReference>
<comment type="catalytic activity">
    <reaction evidence="6 7">
        <text>4 porphobilinogen + H2O = hydroxymethylbilane + 4 NH4(+)</text>
        <dbReference type="Rhea" id="RHEA:13185"/>
        <dbReference type="ChEBI" id="CHEBI:15377"/>
        <dbReference type="ChEBI" id="CHEBI:28938"/>
        <dbReference type="ChEBI" id="CHEBI:57845"/>
        <dbReference type="ChEBI" id="CHEBI:58126"/>
        <dbReference type="EC" id="2.5.1.61"/>
    </reaction>
</comment>
<dbReference type="Pfam" id="PF03900">
    <property type="entry name" value="Porphobil_deamC"/>
    <property type="match status" value="1"/>
</dbReference>
<evidence type="ECO:0000256" key="5">
    <source>
        <dbReference type="ARBA" id="ARBA00023244"/>
    </source>
</evidence>
<evidence type="ECO:0000256" key="4">
    <source>
        <dbReference type="ARBA" id="ARBA00022679"/>
    </source>
</evidence>
<dbReference type="GO" id="GO:0004418">
    <property type="term" value="F:hydroxymethylbilane synthase activity"/>
    <property type="evidence" value="ECO:0007669"/>
    <property type="project" value="UniProtKB-UniRule"/>
</dbReference>
<accession>A0A3S4XZ14</accession>
<dbReference type="PANTHER" id="PTHR11557">
    <property type="entry name" value="PORPHOBILINOGEN DEAMINASE"/>
    <property type="match status" value="1"/>
</dbReference>
<proteinExistence type="inferred from homology"/>
<evidence type="ECO:0000259" key="10">
    <source>
        <dbReference type="Pfam" id="PF03900"/>
    </source>
</evidence>
<dbReference type="FunFam" id="3.40.190.10:FF:000005">
    <property type="entry name" value="Porphobilinogen deaminase"/>
    <property type="match status" value="1"/>
</dbReference>
<dbReference type="InterPro" id="IPR022417">
    <property type="entry name" value="Porphobilin_deaminase_N"/>
</dbReference>
<gene>
    <name evidence="11" type="primary">hemC_1</name>
    <name evidence="7" type="synonym">hemC</name>
    <name evidence="11" type="ORF">NCTC12967_01747</name>
</gene>
<dbReference type="GO" id="GO:0004852">
    <property type="term" value="F:uroporphyrinogen-III synthase activity"/>
    <property type="evidence" value="ECO:0007669"/>
    <property type="project" value="InterPro"/>
</dbReference>
<dbReference type="Gene3D" id="3.40.190.10">
    <property type="entry name" value="Periplasmic binding protein-like II"/>
    <property type="match status" value="2"/>
</dbReference>
<keyword evidence="12" id="KW-1185">Reference proteome</keyword>
<dbReference type="Gene3D" id="3.40.50.10090">
    <property type="match status" value="2"/>
</dbReference>
<dbReference type="AlphaFoldDB" id="A0A3S4XZ14"/>
<evidence type="ECO:0000256" key="7">
    <source>
        <dbReference type="HAMAP-Rule" id="MF_00260"/>
    </source>
</evidence>
<dbReference type="InterPro" id="IPR036108">
    <property type="entry name" value="4pyrrol_syn_uPrphyn_synt_sf"/>
</dbReference>
<dbReference type="EMBL" id="LR134406">
    <property type="protein sequence ID" value="VEH70451.1"/>
    <property type="molecule type" value="Genomic_DNA"/>
</dbReference>
<dbReference type="PROSITE" id="PS00533">
    <property type="entry name" value="PORPHOBILINOGEN_DEAM"/>
    <property type="match status" value="1"/>
</dbReference>
<dbReference type="Pfam" id="PF01379">
    <property type="entry name" value="Porphobil_deam"/>
    <property type="match status" value="1"/>
</dbReference>
<dbReference type="EC" id="2.5.1.61" evidence="7"/>
<dbReference type="Proteomes" id="UP000273044">
    <property type="component" value="Chromosome"/>
</dbReference>
<dbReference type="PANTHER" id="PTHR11557:SF0">
    <property type="entry name" value="PORPHOBILINOGEN DEAMINASE"/>
    <property type="match status" value="1"/>
</dbReference>
<dbReference type="GO" id="GO:0006782">
    <property type="term" value="P:protoporphyrinogen IX biosynthetic process"/>
    <property type="evidence" value="ECO:0007669"/>
    <property type="project" value="UniProtKB-UniRule"/>
</dbReference>
<dbReference type="InterPro" id="IPR003754">
    <property type="entry name" value="4pyrrol_synth_uPrphyn_synth"/>
</dbReference>
<feature type="modified residue" description="S-(dipyrrolylmethanemethyl)cysteine" evidence="7">
    <location>
        <position position="231"/>
    </location>
</feature>
<dbReference type="SUPFAM" id="SSF53850">
    <property type="entry name" value="Periplasmic binding protein-like II"/>
    <property type="match status" value="1"/>
</dbReference>
<comment type="function">
    <text evidence="1 7">Tetrapolymerization of the monopyrrole PBG into the hydroxymethylbilane pre-uroporphyrinogen in several discrete steps.</text>
</comment>
<comment type="similarity">
    <text evidence="2 7">Belongs to the HMBS family.</text>
</comment>
<dbReference type="InterPro" id="IPR022419">
    <property type="entry name" value="Porphobilin_deaminase_cofac_BS"/>
</dbReference>
<evidence type="ECO:0000259" key="8">
    <source>
        <dbReference type="Pfam" id="PF01379"/>
    </source>
</evidence>
<evidence type="ECO:0000259" key="9">
    <source>
        <dbReference type="Pfam" id="PF02602"/>
    </source>
</evidence>
<dbReference type="InterPro" id="IPR000860">
    <property type="entry name" value="HemC"/>
</dbReference>
<dbReference type="GO" id="GO:0005737">
    <property type="term" value="C:cytoplasm"/>
    <property type="evidence" value="ECO:0007669"/>
    <property type="project" value="UniProtKB-UniRule"/>
</dbReference>
<feature type="domain" description="Tetrapyrrole biosynthesis uroporphyrinogen III synthase" evidence="9">
    <location>
        <begin position="320"/>
        <end position="522"/>
    </location>
</feature>
<dbReference type="InterPro" id="IPR036803">
    <property type="entry name" value="Porphobilinogen_deaminase_C_sf"/>
</dbReference>
<dbReference type="SUPFAM" id="SSF69618">
    <property type="entry name" value="HemD-like"/>
    <property type="match status" value="1"/>
</dbReference>
<evidence type="ECO:0000313" key="11">
    <source>
        <dbReference type="EMBL" id="VEH70451.1"/>
    </source>
</evidence>
<dbReference type="SUPFAM" id="SSF54782">
    <property type="entry name" value="Porphobilinogen deaminase (hydroxymethylbilane synthase), C-terminal domain"/>
    <property type="match status" value="1"/>
</dbReference>
<dbReference type="InterPro" id="IPR022418">
    <property type="entry name" value="Porphobilinogen_deaminase_C"/>
</dbReference>
<dbReference type="Pfam" id="PF02602">
    <property type="entry name" value="HEM4"/>
    <property type="match status" value="1"/>
</dbReference>
<keyword evidence="5 7" id="KW-0627">Porphyrin biosynthesis</keyword>
<evidence type="ECO:0000256" key="2">
    <source>
        <dbReference type="ARBA" id="ARBA00005638"/>
    </source>
</evidence>
<comment type="miscellaneous">
    <text evidence="7">The porphobilinogen subunits are added to the dipyrromethane group.</text>
</comment>
<comment type="subunit">
    <text evidence="3 7">Monomer.</text>
</comment>
<comment type="cofactor">
    <cofactor evidence="7">
        <name>dipyrromethane</name>
        <dbReference type="ChEBI" id="CHEBI:60342"/>
    </cofactor>
    <text evidence="7">Binds 1 dipyrromethane group covalently.</text>
</comment>
<dbReference type="NCBIfam" id="TIGR00212">
    <property type="entry name" value="hemC"/>
    <property type="match status" value="1"/>
</dbReference>
<keyword evidence="4 7" id="KW-0808">Transferase</keyword>
<evidence type="ECO:0000256" key="6">
    <source>
        <dbReference type="ARBA" id="ARBA00048169"/>
    </source>
</evidence>
<evidence type="ECO:0000256" key="1">
    <source>
        <dbReference type="ARBA" id="ARBA00002869"/>
    </source>
</evidence>
<reference evidence="11 12" key="1">
    <citation type="submission" date="2018-12" db="EMBL/GenBank/DDBJ databases">
        <authorList>
            <consortium name="Pathogen Informatics"/>
        </authorList>
    </citation>
    <scope>NUCLEOTIDE SEQUENCE [LARGE SCALE GENOMIC DNA]</scope>
    <source>
        <strain evidence="11 12">NCTC12967</strain>
    </source>
</reference>
<protein>
    <recommendedName>
        <fullName evidence="7">Porphobilinogen deaminase</fullName>
        <shortName evidence="7">PBG</shortName>
        <ecNumber evidence="7">2.5.1.61</ecNumber>
    </recommendedName>
    <alternativeName>
        <fullName evidence="7">Hydroxymethylbilane synthase</fullName>
        <shortName evidence="7">HMBS</shortName>
    </alternativeName>
    <alternativeName>
        <fullName evidence="7">Pre-uroporphyrinogen synthase</fullName>
    </alternativeName>
</protein>
<sequence>MRLGTRASTLAVTQSTWVADRLRALGHEVEIVTIRTRGDHERGSLTRLSGLGVFAAELRSALLRGEVDLAVHSLKDLPVEPVPGLVIAATPERESPRDALCSRDGLSLAELPKRARVGTGSPRRVAQLRALRPDLVFVDIRGNIDTRLSRVTSGDLDAVVLAAAGLRRLGLAGRITEELPILPAPGQGALGVECRSGDAALIAALEALEDADTRLAVTEERAVLAALGGGCAAPIAALGNGDGLAAGVYSADGTRQARTEVPLISGAGRTAASRLLALGAADVTQLDATRASRLAEFHDDADLWPQAGGRRVFLPREAGALSKALSAAGLEVTIFPVQAPVVLVDGLDLGQADWSVVTSARTVEALQGLGVRLPGRIAAVGKATAAALEAAGYAVDLVPGKANAAGLVEEFPAGTGRVVIPGSALSKPDLPEGLRELGWQVDVFPVYTMEATREPAELAARWRAGEFAAVVVTAGSVARVIDERLGWPEETRVLAIGQPTAKVLNELGVAASVSPSPDAEAVARAAAELVGKGNA</sequence>
<feature type="domain" description="Porphobilinogen deaminase C-terminal" evidence="10">
    <location>
        <begin position="215"/>
        <end position="260"/>
    </location>
</feature>
<organism evidence="11 12">
    <name type="scientific">Arachnia propionica</name>
    <dbReference type="NCBI Taxonomy" id="1750"/>
    <lineage>
        <taxon>Bacteria</taxon>
        <taxon>Bacillati</taxon>
        <taxon>Actinomycetota</taxon>
        <taxon>Actinomycetes</taxon>
        <taxon>Propionibacteriales</taxon>
        <taxon>Propionibacteriaceae</taxon>
        <taxon>Arachnia</taxon>
    </lineage>
</organism>
<dbReference type="HAMAP" id="MF_00260">
    <property type="entry name" value="Porphobil_deam"/>
    <property type="match status" value="1"/>
</dbReference>
<dbReference type="CDD" id="cd06578">
    <property type="entry name" value="HemD"/>
    <property type="match status" value="1"/>
</dbReference>
<feature type="domain" description="Porphobilinogen deaminase N-terminal" evidence="8">
    <location>
        <begin position="1"/>
        <end position="201"/>
    </location>
</feature>
<evidence type="ECO:0000313" key="12">
    <source>
        <dbReference type="Proteomes" id="UP000273044"/>
    </source>
</evidence>
<evidence type="ECO:0000256" key="3">
    <source>
        <dbReference type="ARBA" id="ARBA00011245"/>
    </source>
</evidence>